<evidence type="ECO:0000313" key="2">
    <source>
        <dbReference type="Proteomes" id="UP000838756"/>
    </source>
</evidence>
<proteinExistence type="predicted"/>
<dbReference type="Proteomes" id="UP000838756">
    <property type="component" value="Unassembled WGS sequence"/>
</dbReference>
<dbReference type="OrthoDB" id="407509at2759"/>
<reference evidence="1" key="1">
    <citation type="submission" date="2022-03" db="EMBL/GenBank/DDBJ databases">
        <authorList>
            <person name="Lindestad O."/>
        </authorList>
    </citation>
    <scope>NUCLEOTIDE SEQUENCE</scope>
</reference>
<sequence length="81" mass="9462">MGLIEKLRVTQRAMERAVLGASLGDKEIRNEEIRRRNRLIDVLRRVAMLKLQWAGHNSKSRWPLVPKCWNAPPRGRRMTSS</sequence>
<gene>
    <name evidence="1" type="primary">jg9866</name>
    <name evidence="1" type="ORF">PAEG_LOCUS13402</name>
</gene>
<evidence type="ECO:0000313" key="1">
    <source>
        <dbReference type="EMBL" id="CAH2235863.1"/>
    </source>
</evidence>
<keyword evidence="2" id="KW-1185">Reference proteome</keyword>
<dbReference type="EMBL" id="CAKXAJ010025159">
    <property type="protein sequence ID" value="CAH2235863.1"/>
    <property type="molecule type" value="Genomic_DNA"/>
</dbReference>
<name>A0A8S4REV3_9NEOP</name>
<dbReference type="AlphaFoldDB" id="A0A8S4REV3"/>
<protein>
    <submittedName>
        <fullName evidence="1">Jg9866 protein</fullName>
    </submittedName>
</protein>
<comment type="caution">
    <text evidence="1">The sequence shown here is derived from an EMBL/GenBank/DDBJ whole genome shotgun (WGS) entry which is preliminary data.</text>
</comment>
<accession>A0A8S4REV3</accession>
<organism evidence="1 2">
    <name type="scientific">Pararge aegeria aegeria</name>
    <dbReference type="NCBI Taxonomy" id="348720"/>
    <lineage>
        <taxon>Eukaryota</taxon>
        <taxon>Metazoa</taxon>
        <taxon>Ecdysozoa</taxon>
        <taxon>Arthropoda</taxon>
        <taxon>Hexapoda</taxon>
        <taxon>Insecta</taxon>
        <taxon>Pterygota</taxon>
        <taxon>Neoptera</taxon>
        <taxon>Endopterygota</taxon>
        <taxon>Lepidoptera</taxon>
        <taxon>Glossata</taxon>
        <taxon>Ditrysia</taxon>
        <taxon>Papilionoidea</taxon>
        <taxon>Nymphalidae</taxon>
        <taxon>Satyrinae</taxon>
        <taxon>Satyrini</taxon>
        <taxon>Parargina</taxon>
        <taxon>Pararge</taxon>
    </lineage>
</organism>